<dbReference type="Pfam" id="PF02770">
    <property type="entry name" value="Acyl-CoA_dh_M"/>
    <property type="match status" value="1"/>
</dbReference>
<accession>A0A558ASZ1</accession>
<comment type="caution">
    <text evidence="6">The sequence shown here is derived from an EMBL/GenBank/DDBJ whole genome shotgun (WGS) entry which is preliminary data.</text>
</comment>
<name>A0A558ASZ1_9STAP</name>
<gene>
    <name evidence="6" type="ORF">FO441_10105</name>
</gene>
<dbReference type="InterPro" id="IPR037069">
    <property type="entry name" value="AcylCoA_DH/ox_N_sf"/>
</dbReference>
<keyword evidence="1" id="KW-0285">Flavoprotein</keyword>
<keyword evidence="2" id="KW-0560">Oxidoreductase</keyword>
<dbReference type="InterPro" id="IPR013786">
    <property type="entry name" value="AcylCoA_DH/ox_N"/>
</dbReference>
<dbReference type="Gene3D" id="1.20.140.10">
    <property type="entry name" value="Butyryl-CoA Dehydrogenase, subunit A, domain 3"/>
    <property type="match status" value="1"/>
</dbReference>
<dbReference type="SUPFAM" id="SSF56645">
    <property type="entry name" value="Acyl-CoA dehydrogenase NM domain-like"/>
    <property type="match status" value="1"/>
</dbReference>
<dbReference type="InterPro" id="IPR036250">
    <property type="entry name" value="AcylCo_DH-like_C"/>
</dbReference>
<dbReference type="InterPro" id="IPR009100">
    <property type="entry name" value="AcylCoA_DH/oxidase_NM_dom_sf"/>
</dbReference>
<dbReference type="PANTHER" id="PTHR43884:SF25">
    <property type="entry name" value="ACYL-COA DEHYDROGENASE YDBM-RELATED"/>
    <property type="match status" value="1"/>
</dbReference>
<evidence type="ECO:0000259" key="4">
    <source>
        <dbReference type="Pfam" id="PF02771"/>
    </source>
</evidence>
<dbReference type="GO" id="GO:0050660">
    <property type="term" value="F:flavin adenine dinucleotide binding"/>
    <property type="evidence" value="ECO:0007669"/>
    <property type="project" value="InterPro"/>
</dbReference>
<dbReference type="CDD" id="cd00567">
    <property type="entry name" value="ACAD"/>
    <property type="match status" value="1"/>
</dbReference>
<dbReference type="Pfam" id="PF08028">
    <property type="entry name" value="Acyl-CoA_dh_2"/>
    <property type="match status" value="1"/>
</dbReference>
<reference evidence="6 7" key="1">
    <citation type="submission" date="2019-07" db="EMBL/GenBank/DDBJ databases">
        <title>Salinicoccus cyprini sp. nov., isolated from gastro-intestinal tract of mirror carp, Cyprinus carpio var. specularis, collected from Gobind Sagar Reservoir, Himachal Pradesh, India.</title>
        <authorList>
            <person name="Talwar C."/>
            <person name="Singh A.K."/>
            <person name="Lal R."/>
            <person name="Negi R.K."/>
        </authorList>
    </citation>
    <scope>NUCLEOTIDE SEQUENCE [LARGE SCALE GENOMIC DNA]</scope>
    <source>
        <strain evidence="6 7">CT19</strain>
    </source>
</reference>
<evidence type="ECO:0000259" key="5">
    <source>
        <dbReference type="Pfam" id="PF08028"/>
    </source>
</evidence>
<evidence type="ECO:0000259" key="3">
    <source>
        <dbReference type="Pfam" id="PF02770"/>
    </source>
</evidence>
<dbReference type="PANTHER" id="PTHR43884">
    <property type="entry name" value="ACYL-COA DEHYDROGENASE"/>
    <property type="match status" value="1"/>
</dbReference>
<feature type="domain" description="Acyl-CoA dehydrogenase/oxidase N-terminal" evidence="4">
    <location>
        <begin position="39"/>
        <end position="117"/>
    </location>
</feature>
<dbReference type="GO" id="GO:0003995">
    <property type="term" value="F:acyl-CoA dehydrogenase activity"/>
    <property type="evidence" value="ECO:0007669"/>
    <property type="project" value="TreeGrafter"/>
</dbReference>
<dbReference type="InterPro" id="IPR013107">
    <property type="entry name" value="Acyl-CoA_DH_C"/>
</dbReference>
<dbReference type="InterPro" id="IPR006091">
    <property type="entry name" value="Acyl-CoA_Oxase/DH_mid-dom"/>
</dbReference>
<feature type="domain" description="Acyl-CoA dehydrogenase C-terminal" evidence="5">
    <location>
        <begin position="264"/>
        <end position="383"/>
    </location>
</feature>
<keyword evidence="7" id="KW-1185">Reference proteome</keyword>
<dbReference type="EMBL" id="VMSJ01000004">
    <property type="protein sequence ID" value="TVT27384.1"/>
    <property type="molecule type" value="Genomic_DNA"/>
</dbReference>
<evidence type="ECO:0000256" key="2">
    <source>
        <dbReference type="ARBA" id="ARBA00023002"/>
    </source>
</evidence>
<protein>
    <submittedName>
        <fullName evidence="6">Acyl-CoA dehydrogenase</fullName>
    </submittedName>
</protein>
<evidence type="ECO:0000313" key="6">
    <source>
        <dbReference type="EMBL" id="TVT27384.1"/>
    </source>
</evidence>
<dbReference type="SUPFAM" id="SSF47203">
    <property type="entry name" value="Acyl-CoA dehydrogenase C-terminal domain-like"/>
    <property type="match status" value="1"/>
</dbReference>
<dbReference type="OrthoDB" id="9785203at2"/>
<evidence type="ECO:0000313" key="7">
    <source>
        <dbReference type="Proteomes" id="UP000315103"/>
    </source>
</evidence>
<dbReference type="PIRSF" id="PIRSF016578">
    <property type="entry name" value="HsaA"/>
    <property type="match status" value="1"/>
</dbReference>
<dbReference type="Proteomes" id="UP000315103">
    <property type="component" value="Unassembled WGS sequence"/>
</dbReference>
<proteinExistence type="predicted"/>
<dbReference type="InterPro" id="IPR046373">
    <property type="entry name" value="Acyl-CoA_Oxase/DH_mid-dom_sf"/>
</dbReference>
<feature type="domain" description="Acyl-CoA oxidase/dehydrogenase middle" evidence="3">
    <location>
        <begin position="147"/>
        <end position="238"/>
    </location>
</feature>
<dbReference type="Gene3D" id="1.10.540.10">
    <property type="entry name" value="Acyl-CoA dehydrogenase/oxidase, N-terminal domain"/>
    <property type="match status" value="1"/>
</dbReference>
<evidence type="ECO:0000256" key="1">
    <source>
        <dbReference type="ARBA" id="ARBA00022630"/>
    </source>
</evidence>
<dbReference type="AlphaFoldDB" id="A0A558ASZ1"/>
<organism evidence="6 7">
    <name type="scientific">Salinicoccus cyprini</name>
    <dbReference type="NCBI Taxonomy" id="2493691"/>
    <lineage>
        <taxon>Bacteria</taxon>
        <taxon>Bacillati</taxon>
        <taxon>Bacillota</taxon>
        <taxon>Bacilli</taxon>
        <taxon>Bacillales</taxon>
        <taxon>Staphylococcaceae</taxon>
        <taxon>Salinicoccus</taxon>
    </lineage>
</organism>
<sequence>MCTGRRSAIIHIHKIGFRRRIYLATLQSLDREARLDLTRETARQFKETSKQHDREGTFPFENFEALKQIGYPQLSIPKNYGGGGISLEELMRHQQIIAEFDGATALSIGWHMGIIMDTGEKKAWDENKYKEIVEDVIYNGALVNNIATEPATGSPTRGGRPETVARKSGDSWILNGRKTFATLAPVLKYAIVSASIEGSNDVGNFVVDTARDGVSVDETWDAIAMRATGSHDFVMDNVQVDAGDLVSYRTPGQKAPSGWLLHIPACYIGIARAAQKSAVTFATEYSPNSIDGTISELPNVQEKLGRIELLLLEAEHFLYSVARQWDESSTENRAQMGPVLGAVKTSAVNKAVETVDLAMRVVGAKSLSENSNLQLYYRNVRAGLHNPPMDDMVLISLAKASINKMDA</sequence>
<dbReference type="Gene3D" id="2.40.110.10">
    <property type="entry name" value="Butyryl-CoA Dehydrogenase, subunit A, domain 2"/>
    <property type="match status" value="1"/>
</dbReference>
<dbReference type="Pfam" id="PF02771">
    <property type="entry name" value="Acyl-CoA_dh_N"/>
    <property type="match status" value="1"/>
</dbReference>